<organism evidence="3 4">
    <name type="scientific">Szabonella alba</name>
    <dbReference type="NCBI Taxonomy" id="2804194"/>
    <lineage>
        <taxon>Bacteria</taxon>
        <taxon>Pseudomonadati</taxon>
        <taxon>Pseudomonadota</taxon>
        <taxon>Alphaproteobacteria</taxon>
        <taxon>Rhodobacterales</taxon>
        <taxon>Paracoccaceae</taxon>
        <taxon>Szabonella</taxon>
    </lineage>
</organism>
<reference evidence="3" key="1">
    <citation type="submission" date="2021-01" db="EMBL/GenBank/DDBJ databases">
        <title>Tabrizicola alba sp. nov. a motile alkaliphilic bacterium isolated from a soda lake.</title>
        <authorList>
            <person name="Szuroczki S."/>
            <person name="Abbaszade G."/>
            <person name="Schumann P."/>
            <person name="Toth E."/>
        </authorList>
    </citation>
    <scope>NUCLEOTIDE SEQUENCE</scope>
    <source>
        <strain evidence="3">DMG-N-6</strain>
    </source>
</reference>
<dbReference type="RefSeq" id="WP_202690243.1">
    <property type="nucleotide sequence ID" value="NZ_JAESVN010000016.1"/>
</dbReference>
<dbReference type="SUPFAM" id="SSF51905">
    <property type="entry name" value="FAD/NAD(P)-binding domain"/>
    <property type="match status" value="1"/>
</dbReference>
<comment type="caution">
    <text evidence="3">The sequence shown here is derived from an EMBL/GenBank/DDBJ whole genome shotgun (WGS) entry which is preliminary data.</text>
</comment>
<dbReference type="Pfam" id="PF01266">
    <property type="entry name" value="DAO"/>
    <property type="match status" value="1"/>
</dbReference>
<dbReference type="InterPro" id="IPR006076">
    <property type="entry name" value="FAD-dep_OxRdtase"/>
</dbReference>
<name>A0A8K0Y2F2_9RHOB</name>
<dbReference type="Gene3D" id="3.30.9.10">
    <property type="entry name" value="D-Amino Acid Oxidase, subunit A, domain 2"/>
    <property type="match status" value="1"/>
</dbReference>
<dbReference type="Gene3D" id="3.50.50.60">
    <property type="entry name" value="FAD/NAD(P)-binding domain"/>
    <property type="match status" value="1"/>
</dbReference>
<dbReference type="EMBL" id="JAESVN010000016">
    <property type="protein sequence ID" value="MBL4919262.1"/>
    <property type="molecule type" value="Genomic_DNA"/>
</dbReference>
<keyword evidence="1" id="KW-0560">Oxidoreductase</keyword>
<dbReference type="GO" id="GO:0005737">
    <property type="term" value="C:cytoplasm"/>
    <property type="evidence" value="ECO:0007669"/>
    <property type="project" value="TreeGrafter"/>
</dbReference>
<accession>A0A8K0Y2F2</accession>
<gene>
    <name evidence="3" type="ORF">JL811_18760</name>
</gene>
<dbReference type="Proteomes" id="UP000648908">
    <property type="component" value="Unassembled WGS sequence"/>
</dbReference>
<proteinExistence type="predicted"/>
<dbReference type="InterPro" id="IPR036188">
    <property type="entry name" value="FAD/NAD-bd_sf"/>
</dbReference>
<evidence type="ECO:0000256" key="1">
    <source>
        <dbReference type="ARBA" id="ARBA00023002"/>
    </source>
</evidence>
<feature type="domain" description="FAD dependent oxidoreductase" evidence="2">
    <location>
        <begin position="2"/>
        <end position="352"/>
    </location>
</feature>
<keyword evidence="4" id="KW-1185">Reference proteome</keyword>
<evidence type="ECO:0000313" key="4">
    <source>
        <dbReference type="Proteomes" id="UP000648908"/>
    </source>
</evidence>
<sequence>MRIIVIGSGIIGTSVAYRLGQGGADVTVLEERRIGGGTSSTSYAWVNACEKLSSHDYFRLNFAGRAAHARIAGELDGAVWYPRPGVLQWQGASAEAGGVDPSDQTDKFGILQDWGYPAELLDGKGLQRLEPEIAAAALDSSPVIHYPEDGWCYPVLCAGAVAQAARQRHGVRFVAATVARIVVSGDRCSGVVLADGTTLDADIVVNCAGRWANDVLTNSVAPIPLAPTAGIVAYTLPAGIGLRRGLRTPAVNLRPDGAGRLLLRAGDLDKHVQPDAPAVVNQPLADELLARARALLPGLADVGLETWRIAIRPQPADGYSAIGPMPGLAGYYACVTHSGVTLAPFIGEAVAAELLTGATHGALAPFRPQRFFEGETA</sequence>
<dbReference type="GO" id="GO:0016491">
    <property type="term" value="F:oxidoreductase activity"/>
    <property type="evidence" value="ECO:0007669"/>
    <property type="project" value="UniProtKB-KW"/>
</dbReference>
<evidence type="ECO:0000259" key="2">
    <source>
        <dbReference type="Pfam" id="PF01266"/>
    </source>
</evidence>
<evidence type="ECO:0000313" key="3">
    <source>
        <dbReference type="EMBL" id="MBL4919262.1"/>
    </source>
</evidence>
<protein>
    <submittedName>
        <fullName evidence="3">FAD-binding oxidoreductase</fullName>
    </submittedName>
</protein>
<dbReference type="PANTHER" id="PTHR13847">
    <property type="entry name" value="SARCOSINE DEHYDROGENASE-RELATED"/>
    <property type="match status" value="1"/>
</dbReference>
<dbReference type="AlphaFoldDB" id="A0A8K0Y2F2"/>
<dbReference type="PANTHER" id="PTHR13847:SF289">
    <property type="entry name" value="GLYCINE OXIDASE"/>
    <property type="match status" value="1"/>
</dbReference>